<protein>
    <submittedName>
        <fullName evidence="2">Uncharacterized protein</fullName>
    </submittedName>
</protein>
<gene>
    <name evidence="2" type="ORF">EDC65_5362</name>
</gene>
<keyword evidence="1" id="KW-0472">Membrane</keyword>
<sequence length="199" mass="22041">MNGGVLLDIVACLAAIVIPIAAVTVVAELVDAFKPRWYHAVPAMRRAALAAGLLLPVAILWSAPDGDIYAPDRIFSVDGPWNLGFLEMLDRRFLSYVAEVPDVYLQSYDAPLWVRIAISLHGLLVLAALLLPFRIWPPREAARASACGLLIIAMATLVALYAVCTSYWLLHQFSFWIVAAAGLLFQRFRLHRDHRARGH</sequence>
<keyword evidence="3" id="KW-1185">Reference proteome</keyword>
<dbReference type="AlphaFoldDB" id="A0A3N1KNV5"/>
<keyword evidence="1" id="KW-0812">Transmembrane</keyword>
<reference evidence="2 3" key="1">
    <citation type="submission" date="2018-11" db="EMBL/GenBank/DDBJ databases">
        <title>Genomic Encyclopedia of Type Strains, Phase IV (KMG-IV): sequencing the most valuable type-strain genomes for metagenomic binning, comparative biology and taxonomic classification.</title>
        <authorList>
            <person name="Goeker M."/>
        </authorList>
    </citation>
    <scope>NUCLEOTIDE SEQUENCE [LARGE SCALE GENOMIC DNA]</scope>
    <source>
        <strain evidence="2 3">DSM 5900</strain>
    </source>
</reference>
<evidence type="ECO:0000256" key="1">
    <source>
        <dbReference type="SAM" id="Phobius"/>
    </source>
</evidence>
<feature type="transmembrane region" description="Helical" evidence="1">
    <location>
        <begin position="6"/>
        <end position="27"/>
    </location>
</feature>
<dbReference type="RefSeq" id="WP_123695490.1">
    <property type="nucleotide sequence ID" value="NZ_AP019700.1"/>
</dbReference>
<proteinExistence type="predicted"/>
<dbReference type="EMBL" id="RJKX01000019">
    <property type="protein sequence ID" value="ROP81027.1"/>
    <property type="molecule type" value="Genomic_DNA"/>
</dbReference>
<evidence type="ECO:0000313" key="2">
    <source>
        <dbReference type="EMBL" id="ROP81027.1"/>
    </source>
</evidence>
<feature type="transmembrane region" description="Helical" evidence="1">
    <location>
        <begin position="168"/>
        <end position="185"/>
    </location>
</feature>
<feature type="transmembrane region" description="Helical" evidence="1">
    <location>
        <begin position="112"/>
        <end position="132"/>
    </location>
</feature>
<evidence type="ECO:0000313" key="3">
    <source>
        <dbReference type="Proteomes" id="UP000278222"/>
    </source>
</evidence>
<organism evidence="2 3">
    <name type="scientific">Stella humosa</name>
    <dbReference type="NCBI Taxonomy" id="94"/>
    <lineage>
        <taxon>Bacteria</taxon>
        <taxon>Pseudomonadati</taxon>
        <taxon>Pseudomonadota</taxon>
        <taxon>Alphaproteobacteria</taxon>
        <taxon>Rhodospirillales</taxon>
        <taxon>Stellaceae</taxon>
        <taxon>Stella</taxon>
    </lineage>
</organism>
<feature type="transmembrane region" description="Helical" evidence="1">
    <location>
        <begin position="144"/>
        <end position="162"/>
    </location>
</feature>
<accession>A0A3N1KNV5</accession>
<keyword evidence="1" id="KW-1133">Transmembrane helix</keyword>
<comment type="caution">
    <text evidence="2">The sequence shown here is derived from an EMBL/GenBank/DDBJ whole genome shotgun (WGS) entry which is preliminary data.</text>
</comment>
<feature type="transmembrane region" description="Helical" evidence="1">
    <location>
        <begin position="47"/>
        <end position="63"/>
    </location>
</feature>
<name>A0A3N1KNV5_9PROT</name>
<dbReference type="Proteomes" id="UP000278222">
    <property type="component" value="Unassembled WGS sequence"/>
</dbReference>